<dbReference type="Pfam" id="PF00400">
    <property type="entry name" value="WD40"/>
    <property type="match status" value="4"/>
</dbReference>
<evidence type="ECO:0000256" key="1">
    <source>
        <dbReference type="ARBA" id="ARBA00004906"/>
    </source>
</evidence>
<evidence type="ECO:0000256" key="7">
    <source>
        <dbReference type="SAM" id="MobiDB-lite"/>
    </source>
</evidence>
<dbReference type="PANTHER" id="PTHR22852">
    <property type="entry name" value="LETHAL 2 DENTICLELESS PROTEIN RETINOIC ACID-REGULATED NUCLEAR MATRIX-ASSOCIATED PROTEIN"/>
    <property type="match status" value="1"/>
</dbReference>
<dbReference type="SMART" id="SM00320">
    <property type="entry name" value="WD40"/>
    <property type="match status" value="6"/>
</dbReference>
<dbReference type="PROSITE" id="PS50294">
    <property type="entry name" value="WD_REPEATS_REGION"/>
    <property type="match status" value="3"/>
</dbReference>
<evidence type="ECO:0000256" key="3">
    <source>
        <dbReference type="ARBA" id="ARBA00022737"/>
    </source>
</evidence>
<feature type="compositionally biased region" description="Basic and acidic residues" evidence="7">
    <location>
        <begin position="561"/>
        <end position="573"/>
    </location>
</feature>
<feature type="repeat" description="WD" evidence="6">
    <location>
        <begin position="323"/>
        <end position="346"/>
    </location>
</feature>
<feature type="repeat" description="WD" evidence="6">
    <location>
        <begin position="132"/>
        <end position="167"/>
    </location>
</feature>
<evidence type="ECO:0000313" key="9">
    <source>
        <dbReference type="Proteomes" id="UP001163046"/>
    </source>
</evidence>
<feature type="region of interest" description="Disordered" evidence="7">
    <location>
        <begin position="618"/>
        <end position="708"/>
    </location>
</feature>
<feature type="compositionally biased region" description="Polar residues" evidence="7">
    <location>
        <begin position="624"/>
        <end position="635"/>
    </location>
</feature>
<proteinExistence type="inferred from homology"/>
<dbReference type="PRINTS" id="PR00320">
    <property type="entry name" value="GPROTEINBRPT"/>
</dbReference>
<feature type="compositionally biased region" description="Polar residues" evidence="7">
    <location>
        <begin position="478"/>
        <end position="532"/>
    </location>
</feature>
<feature type="region of interest" description="Disordered" evidence="7">
    <location>
        <begin position="415"/>
        <end position="442"/>
    </location>
</feature>
<feature type="region of interest" description="Disordered" evidence="7">
    <location>
        <begin position="185"/>
        <end position="212"/>
    </location>
</feature>
<comment type="pathway">
    <text evidence="1">Protein modification; protein ubiquitination.</text>
</comment>
<evidence type="ECO:0000256" key="5">
    <source>
        <dbReference type="ARBA" id="ARBA00038344"/>
    </source>
</evidence>
<dbReference type="Gene3D" id="2.130.10.10">
    <property type="entry name" value="YVTN repeat-like/Quinoprotein amine dehydrogenase"/>
    <property type="match status" value="1"/>
</dbReference>
<feature type="compositionally biased region" description="Basic and acidic residues" evidence="7">
    <location>
        <begin position="679"/>
        <end position="692"/>
    </location>
</feature>
<comment type="caution">
    <text evidence="8">The sequence shown here is derived from an EMBL/GenBank/DDBJ whole genome shotgun (WGS) entry which is preliminary data.</text>
</comment>
<dbReference type="InterPro" id="IPR051865">
    <property type="entry name" value="WD-repeat_CDT2_adapter"/>
</dbReference>
<gene>
    <name evidence="8" type="ORF">OS493_022380</name>
</gene>
<feature type="compositionally biased region" description="Polar residues" evidence="7">
    <location>
        <begin position="543"/>
        <end position="553"/>
    </location>
</feature>
<feature type="compositionally biased region" description="Polar residues" evidence="7">
    <location>
        <begin position="669"/>
        <end position="678"/>
    </location>
</feature>
<accession>A0A9X0D8V4</accession>
<protein>
    <submittedName>
        <fullName evidence="8">Uncharacterized protein</fullName>
    </submittedName>
</protein>
<evidence type="ECO:0000256" key="4">
    <source>
        <dbReference type="ARBA" id="ARBA00022786"/>
    </source>
</evidence>
<reference evidence="8" key="1">
    <citation type="submission" date="2023-01" db="EMBL/GenBank/DDBJ databases">
        <title>Genome assembly of the deep-sea coral Lophelia pertusa.</title>
        <authorList>
            <person name="Herrera S."/>
            <person name="Cordes E."/>
        </authorList>
    </citation>
    <scope>NUCLEOTIDE SEQUENCE</scope>
    <source>
        <strain evidence="8">USNM1676648</strain>
        <tissue evidence="8">Polyp</tissue>
    </source>
</reference>
<dbReference type="InterPro" id="IPR001680">
    <property type="entry name" value="WD40_rpt"/>
</dbReference>
<dbReference type="Proteomes" id="UP001163046">
    <property type="component" value="Unassembled WGS sequence"/>
</dbReference>
<dbReference type="InterPro" id="IPR019775">
    <property type="entry name" value="WD40_repeat_CS"/>
</dbReference>
<dbReference type="InterPro" id="IPR015943">
    <property type="entry name" value="WD40/YVTN_repeat-like_dom_sf"/>
</dbReference>
<dbReference type="EMBL" id="MU825411">
    <property type="protein sequence ID" value="KAJ7390821.1"/>
    <property type="molecule type" value="Genomic_DNA"/>
</dbReference>
<name>A0A9X0D8V4_9CNID</name>
<dbReference type="AlphaFoldDB" id="A0A9X0D8V4"/>
<sequence length="798" mass="87601">MTLLTSILQRQLVPNPSRKALPVDFALDTFSCLKKDEHFVERREIYVPPFACRFSKAGLGGHMLGIADEDGWVKILDSRKTGTRSLIKEWNAHENAVFDIAWMEGQEMLVTASGDQTVRLWDVNRDECLAVFKGHSCSVKSVDFREDDIFVFATGARDGNVMVWDMRCNHRSGHFCQPVNIISNAHTEKGPGTPQTTKKKAKKSATPRPLMNSGQQSVTAVLFQGSEKLISTGAMDGKIKIWDLRKTYTNLKQDPVPFHTFPYPGQGVRKHGFSSLVLDSTHSSLFASCTNDNIYMYSCTALHQEPVCTFSGHLNSTFYVKAALSPDGMYLLSGSGDNDAYIWRVSDPSAPPFLLKGHLGEVTSVAWCPSDQGKENGLSACKGDKFNVIGGGPTTALVNKYFLIVMIMFPADMSSPSRLDRTPSHSPSKSPDPKRILWTPPAKVITNPRLNQISSPVGMVTINPQSPLNKTPPKKQSIHMQTLSPKISASPTNLKKGLSNQVAPDKVSSPTPARTSVSLPLSPGCQVSQASKPRSPAAPKFQSPKQLLTSWLRANSRKRTHSDSDDKTDHEIQSLKSESSTELTLKVTDNKSKLENTLQNVEQPSLTSQENQIHEEYGTKDTMENGSNGQKSPSVSPLKKRLCVDDPLNSTAHNQESASAKPNRKPGKENQTLDNNSSEEAKQAEVKGDAKCKQTSGTTSNQHVTTKSNCQHFTPTRTKNWLTEWSLYCKAKYGETSISLPKNGNESSITTKETLDVANNVTEDNSGADDLQLCSAQGGDNPKPGQNILTYFKRVSPC</sequence>
<keyword evidence="4" id="KW-0833">Ubl conjugation pathway</keyword>
<feature type="compositionally biased region" description="Polar residues" evidence="7">
    <location>
        <begin position="648"/>
        <end position="660"/>
    </location>
</feature>
<evidence type="ECO:0000256" key="6">
    <source>
        <dbReference type="PROSITE-ProRule" id="PRU00221"/>
    </source>
</evidence>
<dbReference type="GO" id="GO:0043161">
    <property type="term" value="P:proteasome-mediated ubiquitin-dependent protein catabolic process"/>
    <property type="evidence" value="ECO:0007669"/>
    <property type="project" value="TreeGrafter"/>
</dbReference>
<comment type="similarity">
    <text evidence="5">Belongs to the WD repeat cdt2 family.</text>
</comment>
<feature type="region of interest" description="Disordered" evidence="7">
    <location>
        <begin position="455"/>
        <end position="586"/>
    </location>
</feature>
<dbReference type="GO" id="GO:0030674">
    <property type="term" value="F:protein-macromolecule adaptor activity"/>
    <property type="evidence" value="ECO:0007669"/>
    <property type="project" value="TreeGrafter"/>
</dbReference>
<evidence type="ECO:0000256" key="2">
    <source>
        <dbReference type="ARBA" id="ARBA00022574"/>
    </source>
</evidence>
<dbReference type="PANTHER" id="PTHR22852:SF0">
    <property type="entry name" value="DENTICLELESS PROTEIN HOMOLOG"/>
    <property type="match status" value="1"/>
</dbReference>
<feature type="repeat" description="WD" evidence="6">
    <location>
        <begin position="211"/>
        <end position="245"/>
    </location>
</feature>
<dbReference type="InterPro" id="IPR020472">
    <property type="entry name" value="WD40_PAC1"/>
</dbReference>
<dbReference type="InterPro" id="IPR036322">
    <property type="entry name" value="WD40_repeat_dom_sf"/>
</dbReference>
<evidence type="ECO:0000313" key="8">
    <source>
        <dbReference type="EMBL" id="KAJ7390821.1"/>
    </source>
</evidence>
<keyword evidence="9" id="KW-1185">Reference proteome</keyword>
<dbReference type="PROSITE" id="PS50082">
    <property type="entry name" value="WD_REPEATS_2"/>
    <property type="match status" value="4"/>
</dbReference>
<feature type="compositionally biased region" description="Polar residues" evidence="7">
    <location>
        <begin position="693"/>
        <end position="708"/>
    </location>
</feature>
<keyword evidence="2 6" id="KW-0853">WD repeat</keyword>
<dbReference type="SUPFAM" id="SSF50978">
    <property type="entry name" value="WD40 repeat-like"/>
    <property type="match status" value="1"/>
</dbReference>
<keyword evidence="3" id="KW-0677">Repeat</keyword>
<feature type="repeat" description="WD" evidence="6">
    <location>
        <begin position="90"/>
        <end position="131"/>
    </location>
</feature>
<dbReference type="GO" id="GO:0005634">
    <property type="term" value="C:nucleus"/>
    <property type="evidence" value="ECO:0007669"/>
    <property type="project" value="TreeGrafter"/>
</dbReference>
<dbReference type="PROSITE" id="PS00678">
    <property type="entry name" value="WD_REPEATS_1"/>
    <property type="match status" value="2"/>
</dbReference>
<organism evidence="8 9">
    <name type="scientific">Desmophyllum pertusum</name>
    <dbReference type="NCBI Taxonomy" id="174260"/>
    <lineage>
        <taxon>Eukaryota</taxon>
        <taxon>Metazoa</taxon>
        <taxon>Cnidaria</taxon>
        <taxon>Anthozoa</taxon>
        <taxon>Hexacorallia</taxon>
        <taxon>Scleractinia</taxon>
        <taxon>Caryophylliina</taxon>
        <taxon>Caryophylliidae</taxon>
        <taxon>Desmophyllum</taxon>
    </lineage>
</organism>
<dbReference type="OrthoDB" id="2096344at2759"/>
<feature type="compositionally biased region" description="Low complexity" evidence="7">
    <location>
        <begin position="574"/>
        <end position="586"/>
    </location>
</feature>